<dbReference type="EMBL" id="NCXO01000071">
    <property type="protein sequence ID" value="OSC25213.1"/>
    <property type="molecule type" value="Genomic_DNA"/>
</dbReference>
<dbReference type="Proteomes" id="UP000193577">
    <property type="component" value="Unassembled WGS sequence"/>
</dbReference>
<dbReference type="AlphaFoldDB" id="A0AA91SPZ3"/>
<accession>A0AA91SPZ3</accession>
<keyword evidence="2" id="KW-1185">Reference proteome</keyword>
<proteinExistence type="predicted"/>
<feature type="non-terminal residue" evidence="1">
    <location>
        <position position="1"/>
    </location>
</feature>
<protein>
    <submittedName>
        <fullName evidence="1">Uncharacterized protein</fullName>
    </submittedName>
</protein>
<reference evidence="1 2" key="1">
    <citation type="submission" date="2017-04" db="EMBL/GenBank/DDBJ databases">
        <title>The new phylogeny of genus Mycobacterium.</title>
        <authorList>
            <person name="Tortoli E."/>
            <person name="Trovato A."/>
            <person name="Cirillo D.M."/>
        </authorList>
    </citation>
    <scope>NUCLEOTIDE SEQUENCE [LARGE SCALE GENOMIC DNA]</scope>
    <source>
        <strain evidence="1 2">KCTC 19819</strain>
    </source>
</reference>
<comment type="caution">
    <text evidence="1">The sequence shown here is derived from an EMBL/GenBank/DDBJ whole genome shotgun (WGS) entry which is preliminary data.</text>
</comment>
<evidence type="ECO:0000313" key="1">
    <source>
        <dbReference type="EMBL" id="OSC25213.1"/>
    </source>
</evidence>
<sequence length="63" mass="7025">KIILGKVRPFLRHLTEAHPQVLIIAHEGLHLGNVHIWSVNDGTDALSVCYTGTDFSHHDVEDT</sequence>
<organism evidence="1 2">
    <name type="scientific">Mycolicibacillus koreensis</name>
    <dbReference type="NCBI Taxonomy" id="1069220"/>
    <lineage>
        <taxon>Bacteria</taxon>
        <taxon>Bacillati</taxon>
        <taxon>Actinomycetota</taxon>
        <taxon>Actinomycetes</taxon>
        <taxon>Mycobacteriales</taxon>
        <taxon>Mycobacteriaceae</taxon>
        <taxon>Mycolicibacillus</taxon>
    </lineage>
</organism>
<name>A0AA91SPZ3_9MYCO</name>
<gene>
    <name evidence="1" type="ORF">B8W67_19065</name>
</gene>
<evidence type="ECO:0000313" key="2">
    <source>
        <dbReference type="Proteomes" id="UP000193577"/>
    </source>
</evidence>
<dbReference type="RefSeq" id="WP_207567712.1">
    <property type="nucleotide sequence ID" value="NZ_NCXO01000071.1"/>
</dbReference>